<keyword evidence="6" id="KW-0832">Ubl conjugation</keyword>
<evidence type="ECO:0000256" key="3">
    <source>
        <dbReference type="ARBA" id="ARBA00022490"/>
    </source>
</evidence>
<evidence type="ECO:0000256" key="9">
    <source>
        <dbReference type="ARBA" id="ARBA00023242"/>
    </source>
</evidence>
<feature type="compositionally biased region" description="Basic and acidic residues" evidence="10">
    <location>
        <begin position="211"/>
        <end position="223"/>
    </location>
</feature>
<evidence type="ECO:0000259" key="11">
    <source>
        <dbReference type="PROSITE" id="PS50827"/>
    </source>
</evidence>
<dbReference type="InterPro" id="IPR018866">
    <property type="entry name" value="Znf-4CXXC_R1"/>
</dbReference>
<evidence type="ECO:0000256" key="2">
    <source>
        <dbReference type="ARBA" id="ARBA00004496"/>
    </source>
</evidence>
<keyword evidence="3" id="KW-0963">Cytoplasm</keyword>
<organism evidence="12 13">
    <name type="scientific">Canna indica</name>
    <name type="common">Indian-shot</name>
    <dbReference type="NCBI Taxonomy" id="4628"/>
    <lineage>
        <taxon>Eukaryota</taxon>
        <taxon>Viridiplantae</taxon>
        <taxon>Streptophyta</taxon>
        <taxon>Embryophyta</taxon>
        <taxon>Tracheophyta</taxon>
        <taxon>Spermatophyta</taxon>
        <taxon>Magnoliopsida</taxon>
        <taxon>Liliopsida</taxon>
        <taxon>Zingiberales</taxon>
        <taxon>Cannaceae</taxon>
        <taxon>Canna</taxon>
    </lineage>
</organism>
<keyword evidence="13" id="KW-1185">Reference proteome</keyword>
<evidence type="ECO:0000256" key="10">
    <source>
        <dbReference type="SAM" id="MobiDB-lite"/>
    </source>
</evidence>
<dbReference type="InterPro" id="IPR018501">
    <property type="entry name" value="DDT_dom"/>
</dbReference>
<evidence type="ECO:0000256" key="5">
    <source>
        <dbReference type="ARBA" id="ARBA00022553"/>
    </source>
</evidence>
<feature type="domain" description="DDT" evidence="11">
    <location>
        <begin position="297"/>
        <end position="362"/>
    </location>
</feature>
<dbReference type="GO" id="GO:0005737">
    <property type="term" value="C:cytoplasm"/>
    <property type="evidence" value="ECO:0007669"/>
    <property type="project" value="UniProtKB-SubCell"/>
</dbReference>
<keyword evidence="7" id="KW-0805">Transcription regulation</keyword>
<sequence length="576" mass="64265">MLAACLTSFRYGENAEEVSVQENWSCPKCRGVCNCSFCMKKKGQKPTGMLIHAAKATGFTSVHELLDNKGSEALIAANGLRSLSAGNFSAYKKGSVAMKRSHDKDNCDEEQNGTQGSVGVGDNKDGSVVNKKKTKTSKKRKCPSETGGENITQFCDGDTQPTGVNTQDNDSKKVSAKSRKLEKKPKKEPVPTKKSNGGKDISTNTDEVELSDSKNDILQDKPARKGQKIQKNGTKKSNSNESKMLTEMQNQIVKTKALLKEAKPTKFVSRVPSEHENTHVIPQGTPLTEVAGSEWTAEEVGAALQFLEFCNSFSEVLDVKKGEAECVLRELTRGRVGSRGIYSSVVKFHIKLLSFISKDTDDENNGEQWFESLSKYINESDCVLKMPLDCLKMGTLLYDSLDLSDKLRLLNFLCDLTLGTEELRSWIEKENDKYIERNKEAKEIIIAAKKKGNDLKKKLKDDVARAMLSLKDGPLSVVEHEKLVSRIKAETEKAHAEMLEITGQLPKNTDNIRRDAVRTEPMFLEGGRIYWKLAGFYDNSKIILQDVGNSNSGILEDQWFAYDEEEEKAIDRKRMR</sequence>
<keyword evidence="5" id="KW-0597">Phosphoprotein</keyword>
<evidence type="ECO:0000313" key="12">
    <source>
        <dbReference type="EMBL" id="WOL01149.1"/>
    </source>
</evidence>
<evidence type="ECO:0000256" key="7">
    <source>
        <dbReference type="ARBA" id="ARBA00023015"/>
    </source>
</evidence>
<evidence type="ECO:0000256" key="1">
    <source>
        <dbReference type="ARBA" id="ARBA00004123"/>
    </source>
</evidence>
<dbReference type="GO" id="GO:0005634">
    <property type="term" value="C:nucleus"/>
    <property type="evidence" value="ECO:0007669"/>
    <property type="project" value="UniProtKB-SubCell"/>
</dbReference>
<dbReference type="InterPro" id="IPR040221">
    <property type="entry name" value="CDCA7/CDA7L"/>
</dbReference>
<dbReference type="SMART" id="SM00571">
    <property type="entry name" value="DDT"/>
    <property type="match status" value="1"/>
</dbReference>
<feature type="compositionally biased region" description="Polar residues" evidence="10">
    <location>
        <begin position="147"/>
        <end position="168"/>
    </location>
</feature>
<name>A0AAQ3K360_9LILI</name>
<dbReference type="EMBL" id="CP136892">
    <property type="protein sequence ID" value="WOL01149.1"/>
    <property type="molecule type" value="Genomic_DNA"/>
</dbReference>
<keyword evidence="8" id="KW-0804">Transcription</keyword>
<dbReference type="PANTHER" id="PTHR31169:SF8">
    <property type="entry name" value="ZINC-FINGER DOMAIN OF MONOAMINE-OXIDASE A REPRESSOR R1 PROTEIN"/>
    <property type="match status" value="1"/>
</dbReference>
<keyword evidence="4" id="KW-1017">Isopeptide bond</keyword>
<dbReference type="Proteomes" id="UP001327560">
    <property type="component" value="Chromosome 3"/>
</dbReference>
<feature type="compositionally biased region" description="Basic residues" evidence="10">
    <location>
        <begin position="130"/>
        <end position="141"/>
    </location>
</feature>
<proteinExistence type="predicted"/>
<comment type="subcellular location">
    <subcellularLocation>
        <location evidence="2">Cytoplasm</location>
    </subcellularLocation>
    <subcellularLocation>
        <location evidence="1">Nucleus</location>
    </subcellularLocation>
</comment>
<evidence type="ECO:0000256" key="4">
    <source>
        <dbReference type="ARBA" id="ARBA00022499"/>
    </source>
</evidence>
<keyword evidence="9" id="KW-0539">Nucleus</keyword>
<reference evidence="12 13" key="1">
    <citation type="submission" date="2023-10" db="EMBL/GenBank/DDBJ databases">
        <title>Chromosome-scale genome assembly provides insights into flower coloration mechanisms of Canna indica.</title>
        <authorList>
            <person name="Li C."/>
        </authorList>
    </citation>
    <scope>NUCLEOTIDE SEQUENCE [LARGE SCALE GENOMIC DNA]</scope>
    <source>
        <tissue evidence="12">Flower</tissue>
    </source>
</reference>
<dbReference type="Pfam" id="PF10497">
    <property type="entry name" value="zf-4CXXC_R1"/>
    <property type="match status" value="1"/>
</dbReference>
<evidence type="ECO:0000256" key="6">
    <source>
        <dbReference type="ARBA" id="ARBA00022843"/>
    </source>
</evidence>
<dbReference type="GO" id="GO:0006355">
    <property type="term" value="P:regulation of DNA-templated transcription"/>
    <property type="evidence" value="ECO:0007669"/>
    <property type="project" value="InterPro"/>
</dbReference>
<evidence type="ECO:0000313" key="13">
    <source>
        <dbReference type="Proteomes" id="UP001327560"/>
    </source>
</evidence>
<protein>
    <recommendedName>
        <fullName evidence="11">DDT domain-containing protein</fullName>
    </recommendedName>
</protein>
<feature type="compositionally biased region" description="Basic residues" evidence="10">
    <location>
        <begin position="174"/>
        <end position="184"/>
    </location>
</feature>
<dbReference type="AlphaFoldDB" id="A0AAQ3K360"/>
<evidence type="ECO:0000256" key="8">
    <source>
        <dbReference type="ARBA" id="ARBA00023163"/>
    </source>
</evidence>
<accession>A0AAQ3K360</accession>
<dbReference type="PANTHER" id="PTHR31169">
    <property type="entry name" value="OS05G0300700 PROTEIN"/>
    <property type="match status" value="1"/>
</dbReference>
<dbReference type="PROSITE" id="PS50827">
    <property type="entry name" value="DDT"/>
    <property type="match status" value="1"/>
</dbReference>
<feature type="region of interest" description="Disordered" evidence="10">
    <location>
        <begin position="101"/>
        <end position="243"/>
    </location>
</feature>
<gene>
    <name evidence="12" type="ORF">Cni_G09863</name>
</gene>
<feature type="compositionally biased region" description="Polar residues" evidence="10">
    <location>
        <begin position="229"/>
        <end position="243"/>
    </location>
</feature>